<dbReference type="Gene3D" id="3.30.1330.40">
    <property type="entry name" value="RutC-like"/>
    <property type="match status" value="1"/>
</dbReference>
<dbReference type="Pfam" id="PF01042">
    <property type="entry name" value="Ribonuc_L-PSP"/>
    <property type="match status" value="1"/>
</dbReference>
<evidence type="ECO:0000256" key="1">
    <source>
        <dbReference type="ARBA" id="ARBA00010552"/>
    </source>
</evidence>
<comment type="caution">
    <text evidence="3">The sequence shown here is derived from an EMBL/GenBank/DDBJ whole genome shotgun (WGS) entry which is preliminary data.</text>
</comment>
<feature type="chain" id="PRO_5003900659" description="TdcF protein" evidence="2">
    <location>
        <begin position="23"/>
        <end position="145"/>
    </location>
</feature>
<dbReference type="AlphaFoldDB" id="K6XWK0"/>
<organism evidence="3 4">
    <name type="scientific">Aliiglaciecola lipolytica E3</name>
    <dbReference type="NCBI Taxonomy" id="1127673"/>
    <lineage>
        <taxon>Bacteria</taxon>
        <taxon>Pseudomonadati</taxon>
        <taxon>Pseudomonadota</taxon>
        <taxon>Gammaproteobacteria</taxon>
        <taxon>Alteromonadales</taxon>
        <taxon>Alteromonadaceae</taxon>
        <taxon>Aliiglaciecola</taxon>
    </lineage>
</organism>
<reference evidence="3 4" key="1">
    <citation type="journal article" date="2017" name="Antonie Van Leeuwenhoek">
        <title>Rhizobium rhizosphaerae sp. nov., a novel species isolated from rice rhizosphere.</title>
        <authorList>
            <person name="Zhao J.J."/>
            <person name="Zhang J."/>
            <person name="Zhang R.J."/>
            <person name="Zhang C.W."/>
            <person name="Yin H.Q."/>
            <person name="Zhang X.X."/>
        </authorList>
    </citation>
    <scope>NUCLEOTIDE SEQUENCE [LARGE SCALE GENOMIC DNA]</scope>
    <source>
        <strain evidence="3 4">E3</strain>
    </source>
</reference>
<gene>
    <name evidence="3" type="ORF">GLIP_3422</name>
</gene>
<accession>K6XWK0</accession>
<dbReference type="STRING" id="1127673.GLIP_3422"/>
<proteinExistence type="inferred from homology"/>
<dbReference type="InterPro" id="IPR006175">
    <property type="entry name" value="YjgF/YER057c/UK114"/>
</dbReference>
<protein>
    <recommendedName>
        <fullName evidence="5">TdcF protein</fullName>
    </recommendedName>
</protein>
<dbReference type="CDD" id="cd00448">
    <property type="entry name" value="YjgF_YER057c_UK114_family"/>
    <property type="match status" value="1"/>
</dbReference>
<evidence type="ECO:0000313" key="3">
    <source>
        <dbReference type="EMBL" id="GAC16036.1"/>
    </source>
</evidence>
<dbReference type="PANTHER" id="PTHR11803">
    <property type="entry name" value="2-IMINOBUTANOATE/2-IMINOPROPANOATE DEAMINASE RIDA"/>
    <property type="match status" value="1"/>
</dbReference>
<keyword evidence="2" id="KW-0732">Signal</keyword>
<dbReference type="EMBL" id="BAEN01000065">
    <property type="protein sequence ID" value="GAC16036.1"/>
    <property type="molecule type" value="Genomic_DNA"/>
</dbReference>
<dbReference type="InterPro" id="IPR035959">
    <property type="entry name" value="RutC-like_sf"/>
</dbReference>
<evidence type="ECO:0008006" key="5">
    <source>
        <dbReference type="Google" id="ProtNLM"/>
    </source>
</evidence>
<name>K6XWK0_9ALTE</name>
<evidence type="ECO:0000256" key="2">
    <source>
        <dbReference type="SAM" id="SignalP"/>
    </source>
</evidence>
<dbReference type="GO" id="GO:0019239">
    <property type="term" value="F:deaminase activity"/>
    <property type="evidence" value="ECO:0007669"/>
    <property type="project" value="TreeGrafter"/>
</dbReference>
<dbReference type="Proteomes" id="UP000006334">
    <property type="component" value="Unassembled WGS sequence"/>
</dbReference>
<dbReference type="GO" id="GO:0005829">
    <property type="term" value="C:cytosol"/>
    <property type="evidence" value="ECO:0007669"/>
    <property type="project" value="TreeGrafter"/>
</dbReference>
<dbReference type="eggNOG" id="COG0251">
    <property type="taxonomic scope" value="Bacteria"/>
</dbReference>
<comment type="similarity">
    <text evidence="1">Belongs to the RutC family.</text>
</comment>
<dbReference type="PANTHER" id="PTHR11803:SF58">
    <property type="entry name" value="PROTEIN HMF1-RELATED"/>
    <property type="match status" value="1"/>
</dbReference>
<sequence>MLNIKALVGGALLSLCAFSSYSQVKYFPSPMENMPFSAATQVNDIVYLSGQIANDKDGKLADNITDQSHQVMKNIAATLQHIGLSMDDVFKCTVMIEDIDKWADFNKVYVTYFKPEKLPSRSAFGADGLAMGSMLELECWAYNGN</sequence>
<dbReference type="RefSeq" id="WP_008845839.1">
    <property type="nucleotide sequence ID" value="NZ_BAEN01000065.1"/>
</dbReference>
<dbReference type="SUPFAM" id="SSF55298">
    <property type="entry name" value="YjgF-like"/>
    <property type="match status" value="1"/>
</dbReference>
<evidence type="ECO:0000313" key="4">
    <source>
        <dbReference type="Proteomes" id="UP000006334"/>
    </source>
</evidence>
<keyword evidence="4" id="KW-1185">Reference proteome</keyword>
<feature type="signal peptide" evidence="2">
    <location>
        <begin position="1"/>
        <end position="22"/>
    </location>
</feature>